<dbReference type="RefSeq" id="WP_114673167.1">
    <property type="nucleotide sequence ID" value="NZ_CP031160.1"/>
</dbReference>
<name>A0A345ILC9_9DEIO</name>
<dbReference type="SUPFAM" id="SSF140931">
    <property type="entry name" value="Fic-like"/>
    <property type="match status" value="1"/>
</dbReference>
<evidence type="ECO:0000259" key="3">
    <source>
        <dbReference type="PROSITE" id="PS51459"/>
    </source>
</evidence>
<protein>
    <submittedName>
        <fullName evidence="4">Fic family protein</fullName>
    </submittedName>
</protein>
<dbReference type="InterPro" id="IPR003812">
    <property type="entry name" value="Fido"/>
</dbReference>
<keyword evidence="4" id="KW-0614">Plasmid</keyword>
<sequence>MKAEQTTGLEQRVAKLSELGGLPPVPVRNDEWLYMLQEETRQSLSIEGYFATDTELKAILSGRRSGPEILNYFRAAQGIYDLALQNHRDGEWLLSLSLIRHIHSELFRELDSERGLFRRGGIRIQGAKVRPPELGAEDYVRVLLDLAPELLAQHSTLAALARIHVLFEAIHPFRDGNGRTGRILLNYLAIGKGWPPIIIKGEEPEDRQRYYLALEHADRGFHAGFPAANKEALRRALEQGDFTLLEELLASSVIPQLEALIVAALEAQGKELQTLRALAEAPEMGIKEATLRQWVTRGRLIAVKRGGRLYSHPDLLL</sequence>
<dbReference type="AlphaFoldDB" id="A0A345ILC9"/>
<dbReference type="Gene3D" id="1.10.3290.10">
    <property type="entry name" value="Fido-like domain"/>
    <property type="match status" value="1"/>
</dbReference>
<dbReference type="GO" id="GO:0005524">
    <property type="term" value="F:ATP binding"/>
    <property type="evidence" value="ECO:0007669"/>
    <property type="project" value="UniProtKB-KW"/>
</dbReference>
<evidence type="ECO:0000256" key="1">
    <source>
        <dbReference type="PIRSR" id="PIRSR640198-1"/>
    </source>
</evidence>
<feature type="domain" description="Fido" evidence="3">
    <location>
        <begin position="94"/>
        <end position="239"/>
    </location>
</feature>
<dbReference type="InterPro" id="IPR036597">
    <property type="entry name" value="Fido-like_dom_sf"/>
</dbReference>
<dbReference type="Proteomes" id="UP000253744">
    <property type="component" value="Plasmid pDrdB"/>
</dbReference>
<keyword evidence="2" id="KW-0067">ATP-binding</keyword>
<feature type="active site" evidence="1">
    <location>
        <position position="171"/>
    </location>
</feature>
<dbReference type="InterPro" id="IPR040198">
    <property type="entry name" value="Fido_containing"/>
</dbReference>
<dbReference type="Pfam" id="PF02661">
    <property type="entry name" value="Fic"/>
    <property type="match status" value="1"/>
</dbReference>
<dbReference type="PANTHER" id="PTHR13504">
    <property type="entry name" value="FIDO DOMAIN-CONTAINING PROTEIN DDB_G0283145"/>
    <property type="match status" value="1"/>
</dbReference>
<geneLocation type="plasmid" evidence="5">
    <name>pdrdb</name>
</geneLocation>
<keyword evidence="2" id="KW-0547">Nucleotide-binding</keyword>
<dbReference type="KEGG" id="dwu:DVJ83_15110"/>
<evidence type="ECO:0000313" key="5">
    <source>
        <dbReference type="Proteomes" id="UP000253744"/>
    </source>
</evidence>
<organism evidence="4 5">
    <name type="scientific">Deinococcus wulumuqiensis</name>
    <dbReference type="NCBI Taxonomy" id="980427"/>
    <lineage>
        <taxon>Bacteria</taxon>
        <taxon>Thermotogati</taxon>
        <taxon>Deinococcota</taxon>
        <taxon>Deinococci</taxon>
        <taxon>Deinococcales</taxon>
        <taxon>Deinococcaceae</taxon>
        <taxon>Deinococcus</taxon>
    </lineage>
</organism>
<evidence type="ECO:0000256" key="2">
    <source>
        <dbReference type="PIRSR" id="PIRSR640198-2"/>
    </source>
</evidence>
<dbReference type="PANTHER" id="PTHR13504:SF38">
    <property type="entry name" value="FIDO DOMAIN-CONTAINING PROTEIN"/>
    <property type="match status" value="1"/>
</dbReference>
<gene>
    <name evidence="4" type="ORF">DVJ83_15110</name>
</gene>
<dbReference type="PROSITE" id="PS51459">
    <property type="entry name" value="FIDO"/>
    <property type="match status" value="1"/>
</dbReference>
<evidence type="ECO:0000313" key="4">
    <source>
        <dbReference type="EMBL" id="AXH00502.1"/>
    </source>
</evidence>
<feature type="binding site" evidence="2">
    <location>
        <begin position="175"/>
        <end position="182"/>
    </location>
    <ligand>
        <name>ATP</name>
        <dbReference type="ChEBI" id="CHEBI:30616"/>
    </ligand>
</feature>
<proteinExistence type="predicted"/>
<accession>A0A345ILC9</accession>
<dbReference type="EMBL" id="CP031160">
    <property type="protein sequence ID" value="AXH00502.1"/>
    <property type="molecule type" value="Genomic_DNA"/>
</dbReference>
<feature type="binding site" evidence="2">
    <location>
        <begin position="210"/>
        <end position="211"/>
    </location>
    <ligand>
        <name>ATP</name>
        <dbReference type="ChEBI" id="CHEBI:30616"/>
    </ligand>
</feature>
<reference evidence="4 5" key="1">
    <citation type="submission" date="2018-07" db="EMBL/GenBank/DDBJ databases">
        <title>Complete Genome and Methylome Analysis of Deinococcus wulumuqiensis NEB 479.</title>
        <authorList>
            <person name="Fomenkov A."/>
            <person name="Luyten Y."/>
            <person name="Vincze T."/>
            <person name="Anton B.P."/>
            <person name="Clark T."/>
            <person name="Roberts R.J."/>
            <person name="Morgan R.D."/>
        </authorList>
    </citation>
    <scope>NUCLEOTIDE SEQUENCE [LARGE SCALE GENOMIC DNA]</scope>
    <source>
        <strain evidence="4 5">NEB 479</strain>
        <plasmid evidence="5">Plasmid pdrdb</plasmid>
    </source>
</reference>